<comment type="subunit">
    <text evidence="19">Homotetramer. Interacts with PCTP.</text>
</comment>
<evidence type="ECO:0000256" key="18">
    <source>
        <dbReference type="ARBA" id="ARBA00058205"/>
    </source>
</evidence>
<evidence type="ECO:0000259" key="24">
    <source>
        <dbReference type="Pfam" id="PF03061"/>
    </source>
</evidence>
<evidence type="ECO:0000256" key="19">
    <source>
        <dbReference type="ARBA" id="ARBA00064709"/>
    </source>
</evidence>
<organism evidence="25 26">
    <name type="scientific">Ridgeia piscesae</name>
    <name type="common">Tubeworm</name>
    <dbReference type="NCBI Taxonomy" id="27915"/>
    <lineage>
        <taxon>Eukaryota</taxon>
        <taxon>Metazoa</taxon>
        <taxon>Spiralia</taxon>
        <taxon>Lophotrochozoa</taxon>
        <taxon>Annelida</taxon>
        <taxon>Polychaeta</taxon>
        <taxon>Sedentaria</taxon>
        <taxon>Canalipalpata</taxon>
        <taxon>Sabellida</taxon>
        <taxon>Siboglinidae</taxon>
        <taxon>Ridgeia</taxon>
    </lineage>
</organism>
<evidence type="ECO:0000256" key="13">
    <source>
        <dbReference type="ARBA" id="ARBA00047588"/>
    </source>
</evidence>
<evidence type="ECO:0000256" key="1">
    <source>
        <dbReference type="ARBA" id="ARBA00004123"/>
    </source>
</evidence>
<comment type="catalytic activity">
    <reaction evidence="15">
        <text>dodecanoyl-CoA + H2O = dodecanoate + CoA + H(+)</text>
        <dbReference type="Rhea" id="RHEA:30135"/>
        <dbReference type="ChEBI" id="CHEBI:15377"/>
        <dbReference type="ChEBI" id="CHEBI:15378"/>
        <dbReference type="ChEBI" id="CHEBI:18262"/>
        <dbReference type="ChEBI" id="CHEBI:57287"/>
        <dbReference type="ChEBI" id="CHEBI:57375"/>
    </reaction>
    <physiologicalReaction direction="left-to-right" evidence="15">
        <dbReference type="Rhea" id="RHEA:30136"/>
    </physiologicalReaction>
</comment>
<comment type="similarity">
    <text evidence="5">Belongs to the thioesterase PaaI family.</text>
</comment>
<dbReference type="NCBIfam" id="TIGR00369">
    <property type="entry name" value="unchar_dom_1"/>
    <property type="match status" value="1"/>
</dbReference>
<evidence type="ECO:0000256" key="4">
    <source>
        <dbReference type="ARBA" id="ARBA00004514"/>
    </source>
</evidence>
<comment type="catalytic activity">
    <reaction evidence="17">
        <text>a fatty acyl-CoA + H2O = a fatty acid + CoA + H(+)</text>
        <dbReference type="Rhea" id="RHEA:16781"/>
        <dbReference type="ChEBI" id="CHEBI:15377"/>
        <dbReference type="ChEBI" id="CHEBI:15378"/>
        <dbReference type="ChEBI" id="CHEBI:28868"/>
        <dbReference type="ChEBI" id="CHEBI:57287"/>
        <dbReference type="ChEBI" id="CHEBI:77636"/>
    </reaction>
    <physiologicalReaction direction="left-to-right" evidence="17">
        <dbReference type="Rhea" id="RHEA:16782"/>
    </physiologicalReaction>
</comment>
<dbReference type="EMBL" id="JAODUO010001469">
    <property type="protein sequence ID" value="KAK2163310.1"/>
    <property type="molecule type" value="Genomic_DNA"/>
</dbReference>
<keyword evidence="9" id="KW-0443">Lipid metabolism</keyword>
<comment type="caution">
    <text evidence="25">The sequence shown here is derived from an EMBL/GenBank/DDBJ whole genome shotgun (WGS) entry which is preliminary data.</text>
</comment>
<comment type="function">
    <text evidence="18">Catalyzes the hydrolysis of acyl-CoAs into free fatty acids and coenzyme A (CoASH), regulating their respective intracellular levels. Has acyl-CoA thioesterase activity towards medium (C12) and long-chain (C18) fatty acyl-CoA substrates. Can also hydrolyze 3-hydroxyphenylacetyl-CoA and 3,4-dihydroxyphenylacetyl-CoA (in vitro). May play a role in controlling adaptive thermogenesis.</text>
</comment>
<evidence type="ECO:0000256" key="22">
    <source>
        <dbReference type="ARBA" id="ARBA00081533"/>
    </source>
</evidence>
<evidence type="ECO:0000256" key="6">
    <source>
        <dbReference type="ARBA" id="ARBA00022490"/>
    </source>
</evidence>
<evidence type="ECO:0000256" key="11">
    <source>
        <dbReference type="ARBA" id="ARBA00023212"/>
    </source>
</evidence>
<evidence type="ECO:0000256" key="9">
    <source>
        <dbReference type="ARBA" id="ARBA00023098"/>
    </source>
</evidence>
<dbReference type="InterPro" id="IPR039298">
    <property type="entry name" value="ACOT13"/>
</dbReference>
<evidence type="ECO:0000256" key="3">
    <source>
        <dbReference type="ARBA" id="ARBA00004186"/>
    </source>
</evidence>
<evidence type="ECO:0000256" key="10">
    <source>
        <dbReference type="ARBA" id="ARBA00023128"/>
    </source>
</evidence>
<name>A0AAD9K2U0_RIDPI</name>
<evidence type="ECO:0000256" key="5">
    <source>
        <dbReference type="ARBA" id="ARBA00008324"/>
    </source>
</evidence>
<reference evidence="25" key="1">
    <citation type="journal article" date="2023" name="Mol. Biol. Evol.">
        <title>Third-Generation Sequencing Reveals the Adaptive Role of the Epigenome in Three Deep-Sea Polychaetes.</title>
        <authorList>
            <person name="Perez M."/>
            <person name="Aroh O."/>
            <person name="Sun Y."/>
            <person name="Lan Y."/>
            <person name="Juniper S.K."/>
            <person name="Young C.R."/>
            <person name="Angers B."/>
            <person name="Qian P.Y."/>
        </authorList>
    </citation>
    <scope>NUCLEOTIDE SEQUENCE</scope>
    <source>
        <strain evidence="25">R07B-5</strain>
    </source>
</reference>
<dbReference type="Proteomes" id="UP001209878">
    <property type="component" value="Unassembled WGS sequence"/>
</dbReference>
<gene>
    <name evidence="25" type="ORF">NP493_1470g00038</name>
</gene>
<evidence type="ECO:0000256" key="8">
    <source>
        <dbReference type="ARBA" id="ARBA00022990"/>
    </source>
</evidence>
<evidence type="ECO:0000256" key="20">
    <source>
        <dbReference type="ARBA" id="ARBA00067273"/>
    </source>
</evidence>
<evidence type="ECO:0000256" key="17">
    <source>
        <dbReference type="ARBA" id="ARBA00052976"/>
    </source>
</evidence>
<keyword evidence="10" id="KW-0496">Mitochondrion</keyword>
<accession>A0AAD9K2U0</accession>
<comment type="subcellular location">
    <subcellularLocation>
        <location evidence="3">Cytoplasm</location>
        <location evidence="3">Cytoskeleton</location>
        <location evidence="3">Spindle</location>
    </subcellularLocation>
    <subcellularLocation>
        <location evidence="4">Cytoplasm</location>
        <location evidence="4">Cytosol</location>
    </subcellularLocation>
    <subcellularLocation>
        <location evidence="2">Mitochondrion</location>
    </subcellularLocation>
    <subcellularLocation>
        <location evidence="1">Nucleus</location>
    </subcellularLocation>
</comment>
<comment type="catalytic activity">
    <reaction evidence="13">
        <text>octanoyl-CoA + H2O = octanoate + CoA + H(+)</text>
        <dbReference type="Rhea" id="RHEA:30143"/>
        <dbReference type="ChEBI" id="CHEBI:15377"/>
        <dbReference type="ChEBI" id="CHEBI:15378"/>
        <dbReference type="ChEBI" id="CHEBI:25646"/>
        <dbReference type="ChEBI" id="CHEBI:57287"/>
        <dbReference type="ChEBI" id="CHEBI:57386"/>
    </reaction>
    <physiologicalReaction direction="left-to-right" evidence="13">
        <dbReference type="Rhea" id="RHEA:30144"/>
    </physiologicalReaction>
</comment>
<dbReference type="Pfam" id="PF03061">
    <property type="entry name" value="4HBT"/>
    <property type="match status" value="1"/>
</dbReference>
<evidence type="ECO:0000256" key="23">
    <source>
        <dbReference type="ARBA" id="ARBA00083956"/>
    </source>
</evidence>
<dbReference type="InterPro" id="IPR006683">
    <property type="entry name" value="Thioestr_dom"/>
</dbReference>
<comment type="catalytic activity">
    <reaction evidence="14">
        <text>decanoyl-CoA + H2O = decanoate + CoA + H(+)</text>
        <dbReference type="Rhea" id="RHEA:40059"/>
        <dbReference type="ChEBI" id="CHEBI:15377"/>
        <dbReference type="ChEBI" id="CHEBI:15378"/>
        <dbReference type="ChEBI" id="CHEBI:27689"/>
        <dbReference type="ChEBI" id="CHEBI:57287"/>
        <dbReference type="ChEBI" id="CHEBI:61430"/>
    </reaction>
    <physiologicalReaction direction="left-to-right" evidence="14">
        <dbReference type="Rhea" id="RHEA:40060"/>
    </physiologicalReaction>
</comment>
<protein>
    <recommendedName>
        <fullName evidence="20">Acyl-coenzyme A thioesterase 13</fullName>
    </recommendedName>
    <alternativeName>
        <fullName evidence="22">Hotdog-fold thioesterase superfamily member 2</fullName>
    </alternativeName>
    <alternativeName>
        <fullName evidence="21">Palmitoyl-CoA hydrolase</fullName>
    </alternativeName>
    <alternativeName>
        <fullName evidence="23">Thioesterase superfamily member 2</fullName>
    </alternativeName>
</protein>
<dbReference type="GO" id="GO:0005634">
    <property type="term" value="C:nucleus"/>
    <property type="evidence" value="ECO:0007669"/>
    <property type="project" value="UniProtKB-SubCell"/>
</dbReference>
<comment type="catalytic activity">
    <reaction evidence="16">
        <text>hexanoyl-CoA + H2O = hexanoate + CoA + H(+)</text>
        <dbReference type="Rhea" id="RHEA:40115"/>
        <dbReference type="ChEBI" id="CHEBI:15377"/>
        <dbReference type="ChEBI" id="CHEBI:15378"/>
        <dbReference type="ChEBI" id="CHEBI:17120"/>
        <dbReference type="ChEBI" id="CHEBI:57287"/>
        <dbReference type="ChEBI" id="CHEBI:62620"/>
    </reaction>
    <physiologicalReaction direction="left-to-right" evidence="16">
        <dbReference type="Rhea" id="RHEA:40116"/>
    </physiologicalReaction>
</comment>
<evidence type="ECO:0000256" key="12">
    <source>
        <dbReference type="ARBA" id="ARBA00023242"/>
    </source>
</evidence>
<evidence type="ECO:0000256" key="16">
    <source>
        <dbReference type="ARBA" id="ARBA00050199"/>
    </source>
</evidence>
<dbReference type="GO" id="GO:0005739">
    <property type="term" value="C:mitochondrion"/>
    <property type="evidence" value="ECO:0007669"/>
    <property type="project" value="UniProtKB-SubCell"/>
</dbReference>
<evidence type="ECO:0000256" key="2">
    <source>
        <dbReference type="ARBA" id="ARBA00004173"/>
    </source>
</evidence>
<evidence type="ECO:0000256" key="14">
    <source>
        <dbReference type="ARBA" id="ARBA00047969"/>
    </source>
</evidence>
<dbReference type="InterPro" id="IPR003736">
    <property type="entry name" value="PAAI_dom"/>
</dbReference>
<dbReference type="Gene3D" id="3.10.129.10">
    <property type="entry name" value="Hotdog Thioesterase"/>
    <property type="match status" value="1"/>
</dbReference>
<dbReference type="SUPFAM" id="SSF54637">
    <property type="entry name" value="Thioesterase/thiol ester dehydrase-isomerase"/>
    <property type="match status" value="1"/>
</dbReference>
<dbReference type="GO" id="GO:0006629">
    <property type="term" value="P:lipid metabolic process"/>
    <property type="evidence" value="ECO:0007669"/>
    <property type="project" value="UniProtKB-KW"/>
</dbReference>
<keyword evidence="26" id="KW-1185">Reference proteome</keyword>
<evidence type="ECO:0000256" key="21">
    <source>
        <dbReference type="ARBA" id="ARBA00075657"/>
    </source>
</evidence>
<dbReference type="InterPro" id="IPR029069">
    <property type="entry name" value="HotDog_dom_sf"/>
</dbReference>
<keyword evidence="8" id="KW-0007">Acetylation</keyword>
<proteinExistence type="inferred from homology"/>
<evidence type="ECO:0000256" key="15">
    <source>
        <dbReference type="ARBA" id="ARBA00048074"/>
    </source>
</evidence>
<dbReference type="GO" id="GO:0005829">
    <property type="term" value="C:cytosol"/>
    <property type="evidence" value="ECO:0007669"/>
    <property type="project" value="UniProtKB-SubCell"/>
</dbReference>
<keyword evidence="12" id="KW-0539">Nucleus</keyword>
<dbReference type="GO" id="GO:0047617">
    <property type="term" value="F:fatty acyl-CoA hydrolase activity"/>
    <property type="evidence" value="ECO:0007669"/>
    <property type="project" value="InterPro"/>
</dbReference>
<keyword evidence="6" id="KW-0963">Cytoplasm</keyword>
<keyword evidence="7" id="KW-0378">Hydrolase</keyword>
<evidence type="ECO:0000313" key="25">
    <source>
        <dbReference type="EMBL" id="KAK2163310.1"/>
    </source>
</evidence>
<dbReference type="AlphaFoldDB" id="A0AAD9K2U0"/>
<dbReference type="PANTHER" id="PTHR21660:SF1">
    <property type="entry name" value="ACYL-COENZYME A THIOESTERASE 13"/>
    <property type="match status" value="1"/>
</dbReference>
<sequence>MVVEPEHENRTGVLHGGMVATLVDVVSTAGLMTSDWAAPGVSVELSVSYMKPAKTGDEIVIEAKLLKLGRSIAFTTTDILDSKTRRIIAQGKHTKMLAKPHL</sequence>
<evidence type="ECO:0000313" key="26">
    <source>
        <dbReference type="Proteomes" id="UP001209878"/>
    </source>
</evidence>
<dbReference type="CDD" id="cd03443">
    <property type="entry name" value="PaaI_thioesterase"/>
    <property type="match status" value="1"/>
</dbReference>
<keyword evidence="11" id="KW-0206">Cytoskeleton</keyword>
<feature type="domain" description="Thioesterase" evidence="24">
    <location>
        <begin position="12"/>
        <end position="86"/>
    </location>
</feature>
<dbReference type="GO" id="GO:0005819">
    <property type="term" value="C:spindle"/>
    <property type="evidence" value="ECO:0007669"/>
    <property type="project" value="UniProtKB-SubCell"/>
</dbReference>
<evidence type="ECO:0000256" key="7">
    <source>
        <dbReference type="ARBA" id="ARBA00022801"/>
    </source>
</evidence>
<dbReference type="PANTHER" id="PTHR21660">
    <property type="entry name" value="THIOESTERASE SUPERFAMILY MEMBER-RELATED"/>
    <property type="match status" value="1"/>
</dbReference>
<dbReference type="FunFam" id="3.10.129.10:FF:000021">
    <property type="entry name" value="Acyl-coenzyme A thioesterase 13"/>
    <property type="match status" value="1"/>
</dbReference>